<reference evidence="1 2" key="1">
    <citation type="submission" date="2016-06" db="EMBL/GenBank/DDBJ databases">
        <title>Gene turnover analysis identifies the evolutionary adaptation of the extremophile Acidithiobacillus caldus.</title>
        <authorList>
            <person name="Zhang X."/>
        </authorList>
    </citation>
    <scope>NUCLEOTIDE SEQUENCE [LARGE SCALE GENOMIC DNA]</scope>
    <source>
        <strain evidence="1 2">S1</strain>
    </source>
</reference>
<name>A0A1E7YX19_9PROT</name>
<organism evidence="1 2">
    <name type="scientific">Acidithiobacillus caldus</name>
    <dbReference type="NCBI Taxonomy" id="33059"/>
    <lineage>
        <taxon>Bacteria</taxon>
        <taxon>Pseudomonadati</taxon>
        <taxon>Pseudomonadota</taxon>
        <taxon>Acidithiobacillia</taxon>
        <taxon>Acidithiobacillales</taxon>
        <taxon>Acidithiobacillaceae</taxon>
        <taxon>Acidithiobacillus</taxon>
    </lineage>
</organism>
<sequence length="175" mass="19782">MKIAAKLILPGNIRKQIIQIHDHIGIELTPKASEITQLLTLKDTLDDDNVRGEASEFVEGEKIVGNQRIGYSCPGDTLRRVAKAIPTTSVIIGRVNKHERKRHDYHLRRRVSRPRTSSTTTTKTKRPTTVTIEAWSKRRHARMYTRAWTTAEPTTCASQVTLMGEDLVPDSLQSE</sequence>
<evidence type="ECO:0000313" key="2">
    <source>
        <dbReference type="Proteomes" id="UP000175707"/>
    </source>
</evidence>
<evidence type="ECO:0000313" key="1">
    <source>
        <dbReference type="EMBL" id="OFC61069.1"/>
    </source>
</evidence>
<gene>
    <name evidence="1" type="ORF">BAE30_06090</name>
</gene>
<proteinExistence type="predicted"/>
<dbReference type="EMBL" id="LZYH01000443">
    <property type="protein sequence ID" value="OFC61069.1"/>
    <property type="molecule type" value="Genomic_DNA"/>
</dbReference>
<dbReference type="AlphaFoldDB" id="A0A1E7YX19"/>
<dbReference type="Proteomes" id="UP000175707">
    <property type="component" value="Unassembled WGS sequence"/>
</dbReference>
<protein>
    <submittedName>
        <fullName evidence="1">Uncharacterized protein</fullName>
    </submittedName>
</protein>
<accession>A0A1E7YX19</accession>
<comment type="caution">
    <text evidence="1">The sequence shown here is derived from an EMBL/GenBank/DDBJ whole genome shotgun (WGS) entry which is preliminary data.</text>
</comment>